<dbReference type="AlphaFoldDB" id="A0A2K0T2Y9"/>
<comment type="caution">
    <text evidence="3">The sequence shown here is derived from an EMBL/GenBank/DDBJ whole genome shotgun (WGS) entry which is preliminary data.</text>
</comment>
<feature type="domain" description="DUF6546" evidence="2">
    <location>
        <begin position="317"/>
        <end position="530"/>
    </location>
</feature>
<gene>
    <name evidence="3" type="ORF">TGAMA5MH_08168</name>
</gene>
<organism evidence="3 4">
    <name type="scientific">Trichoderma gamsii</name>
    <dbReference type="NCBI Taxonomy" id="398673"/>
    <lineage>
        <taxon>Eukaryota</taxon>
        <taxon>Fungi</taxon>
        <taxon>Dikarya</taxon>
        <taxon>Ascomycota</taxon>
        <taxon>Pezizomycotina</taxon>
        <taxon>Sordariomycetes</taxon>
        <taxon>Hypocreomycetidae</taxon>
        <taxon>Hypocreales</taxon>
        <taxon>Hypocreaceae</taxon>
        <taxon>Trichoderma</taxon>
    </lineage>
</organism>
<proteinExistence type="predicted"/>
<protein>
    <recommendedName>
        <fullName evidence="2">DUF6546 domain-containing protein</fullName>
    </recommendedName>
</protein>
<evidence type="ECO:0000259" key="2">
    <source>
        <dbReference type="Pfam" id="PF20183"/>
    </source>
</evidence>
<sequence length="596" mass="68380">MDVESDAFEVESPSTATKTTLWASLPAEVRQMILKFVCLPDSGGQCNGMSYPTVAQYASVCLEWQIFFEARTFRRLVLNPASVEEFDAVVRRDDVRLAYIQKLWLRVELSEYECPKCDEPEDVATQRDNNMIFSTCIQTLLGTLKRWDPARHGAQGVELMLSASSPSDTKHRFTRCEMKDDYPFHYAEDLDFAGSIVDYHRTNMSDPVSGLLHLSGLPPLSGDHINRVQGTPLYLQPQNGEKGRFTNQAKSLAAVPMVKGLVIRRQFFREIHIRTLSWLIGRSFVALEWFRFERTISLEPHSQLYFDRGVRQHLLPSLPKTLRQLSFTQWEIPRKERRYLDRGLGTDISPHAQGYLPPEMAKLSQRLEDFCPPWQMDTTSFLRSIIGLVDSPTVVESSLKRLSLRCSLSTPERSRREFESLIILAAEAALSLPKLEIFELWGICRAKKESRAYVFRYCYEDGRPRITWRSSAEAMGAQRRIIAQWGEVAEKQSQSTLAYDVVPFEETAEKIFKSRGTCIYRHLLLKDLVFDPITQKILENEPYDWRLDEESDASQQGDTPNSNLTPNSTNSDLSLLPAELAAFDNEVTAFLQHHQW</sequence>
<reference evidence="3 4" key="1">
    <citation type="submission" date="2017-02" db="EMBL/GenBank/DDBJ databases">
        <title>Genomes of Trichoderma spp. with biocontrol activity.</title>
        <authorList>
            <person name="Gardiner D."/>
            <person name="Kazan K."/>
            <person name="Vos C."/>
            <person name="Harvey P."/>
        </authorList>
    </citation>
    <scope>NUCLEOTIDE SEQUENCE [LARGE SCALE GENOMIC DNA]</scope>
    <source>
        <strain evidence="3 4">A5MH</strain>
    </source>
</reference>
<dbReference type="EMBL" id="MTYH01000074">
    <property type="protein sequence ID" value="PNP39902.1"/>
    <property type="molecule type" value="Genomic_DNA"/>
</dbReference>
<name>A0A2K0T2Y9_9HYPO</name>
<evidence type="ECO:0000313" key="3">
    <source>
        <dbReference type="EMBL" id="PNP39902.1"/>
    </source>
</evidence>
<evidence type="ECO:0000256" key="1">
    <source>
        <dbReference type="SAM" id="MobiDB-lite"/>
    </source>
</evidence>
<feature type="compositionally biased region" description="Low complexity" evidence="1">
    <location>
        <begin position="558"/>
        <end position="570"/>
    </location>
</feature>
<dbReference type="InterPro" id="IPR046676">
    <property type="entry name" value="DUF6546"/>
</dbReference>
<accession>A0A2K0T2Y9</accession>
<dbReference type="OrthoDB" id="4802432at2759"/>
<dbReference type="Pfam" id="PF20183">
    <property type="entry name" value="DUF6546"/>
    <property type="match status" value="1"/>
</dbReference>
<dbReference type="Proteomes" id="UP000236546">
    <property type="component" value="Unassembled WGS sequence"/>
</dbReference>
<feature type="region of interest" description="Disordered" evidence="1">
    <location>
        <begin position="549"/>
        <end position="570"/>
    </location>
</feature>
<evidence type="ECO:0000313" key="4">
    <source>
        <dbReference type="Proteomes" id="UP000236546"/>
    </source>
</evidence>